<protein>
    <submittedName>
        <fullName evidence="19">Hydroxyethylthiazole kinase family-domain-containing protein</fullName>
    </submittedName>
</protein>
<dbReference type="InterPro" id="IPR029056">
    <property type="entry name" value="Ribokinase-like"/>
</dbReference>
<dbReference type="AlphaFoldDB" id="A0A9P9DVU2"/>
<evidence type="ECO:0000256" key="15">
    <source>
        <dbReference type="ARBA" id="ARBA00047883"/>
    </source>
</evidence>
<dbReference type="HAMAP" id="MF_00228">
    <property type="entry name" value="Thz_kinase"/>
    <property type="match status" value="1"/>
</dbReference>
<comment type="catalytic activity">
    <reaction evidence="1">
        <text>5-(2-hydroxyethyl)-4-methylthiazole + ATP = 4-methyl-5-(2-phosphooxyethyl)-thiazole + ADP + H(+)</text>
        <dbReference type="Rhea" id="RHEA:24212"/>
        <dbReference type="ChEBI" id="CHEBI:15378"/>
        <dbReference type="ChEBI" id="CHEBI:17957"/>
        <dbReference type="ChEBI" id="CHEBI:30616"/>
        <dbReference type="ChEBI" id="CHEBI:58296"/>
        <dbReference type="ChEBI" id="CHEBI:456216"/>
        <dbReference type="EC" id="2.7.1.50"/>
    </reaction>
</comment>
<keyword evidence="7" id="KW-0479">Metal-binding</keyword>
<dbReference type="InterPro" id="IPR000417">
    <property type="entry name" value="Hyethyz_kinase"/>
</dbReference>
<dbReference type="InterPro" id="IPR022998">
    <property type="entry name" value="ThiamineP_synth_TenI"/>
</dbReference>
<name>A0A9P9DVU2_9PLEO</name>
<dbReference type="PANTHER" id="PTHR20857">
    <property type="entry name" value="THIAMINE-PHOSPHATE PYROPHOSPHORYLASE"/>
    <property type="match status" value="1"/>
</dbReference>
<dbReference type="GO" id="GO:0005737">
    <property type="term" value="C:cytoplasm"/>
    <property type="evidence" value="ECO:0007669"/>
    <property type="project" value="TreeGrafter"/>
</dbReference>
<evidence type="ECO:0000256" key="9">
    <source>
        <dbReference type="ARBA" id="ARBA00022777"/>
    </source>
</evidence>
<evidence type="ECO:0000256" key="14">
    <source>
        <dbReference type="ARBA" id="ARBA00047851"/>
    </source>
</evidence>
<evidence type="ECO:0000256" key="7">
    <source>
        <dbReference type="ARBA" id="ARBA00022723"/>
    </source>
</evidence>
<dbReference type="PRINTS" id="PR01099">
    <property type="entry name" value="HYETHTZKNASE"/>
</dbReference>
<evidence type="ECO:0000259" key="18">
    <source>
        <dbReference type="Pfam" id="PF02581"/>
    </source>
</evidence>
<comment type="cofactor">
    <cofactor evidence="2">
        <name>Mg(2+)</name>
        <dbReference type="ChEBI" id="CHEBI:18420"/>
    </cofactor>
</comment>
<evidence type="ECO:0000256" key="2">
    <source>
        <dbReference type="ARBA" id="ARBA00001946"/>
    </source>
</evidence>
<evidence type="ECO:0000256" key="16">
    <source>
        <dbReference type="ARBA" id="ARBA00061146"/>
    </source>
</evidence>
<feature type="domain" description="Thiamine phosphate synthase/TenI" evidence="18">
    <location>
        <begin position="9"/>
        <end position="207"/>
    </location>
</feature>
<dbReference type="HAMAP" id="MF_00097">
    <property type="entry name" value="TMP_synthase"/>
    <property type="match status" value="1"/>
</dbReference>
<dbReference type="NCBIfam" id="TIGR00693">
    <property type="entry name" value="thiE"/>
    <property type="match status" value="1"/>
</dbReference>
<dbReference type="GO" id="GO:0009228">
    <property type="term" value="P:thiamine biosynthetic process"/>
    <property type="evidence" value="ECO:0007669"/>
    <property type="project" value="UniProtKB-KW"/>
</dbReference>
<dbReference type="Gene3D" id="3.40.1190.20">
    <property type="match status" value="1"/>
</dbReference>
<dbReference type="InterPro" id="IPR034291">
    <property type="entry name" value="TMP_synthase"/>
</dbReference>
<dbReference type="CDD" id="cd01170">
    <property type="entry name" value="THZ_kinase"/>
    <property type="match status" value="1"/>
</dbReference>
<keyword evidence="6" id="KW-0808">Transferase</keyword>
<dbReference type="NCBIfam" id="NF006830">
    <property type="entry name" value="PRK09355.1"/>
    <property type="match status" value="1"/>
</dbReference>
<keyword evidence="9 19" id="KW-0418">Kinase</keyword>
<evidence type="ECO:0000256" key="4">
    <source>
        <dbReference type="ARBA" id="ARBA00004868"/>
    </source>
</evidence>
<evidence type="ECO:0000256" key="6">
    <source>
        <dbReference type="ARBA" id="ARBA00022679"/>
    </source>
</evidence>
<dbReference type="Proteomes" id="UP000700596">
    <property type="component" value="Unassembled WGS sequence"/>
</dbReference>
<proteinExistence type="inferred from homology"/>
<dbReference type="FunFam" id="3.20.20.70:FF:000104">
    <property type="entry name" value="Thiamine biosynthetic bifunctional enzyme"/>
    <property type="match status" value="1"/>
</dbReference>
<evidence type="ECO:0000256" key="13">
    <source>
        <dbReference type="ARBA" id="ARBA00047334"/>
    </source>
</evidence>
<comment type="similarity">
    <text evidence="16">In the C-terminal section; belongs to the Thz kinase family.</text>
</comment>
<dbReference type="GO" id="GO:0004789">
    <property type="term" value="F:thiamine-phosphate diphosphorylase activity"/>
    <property type="evidence" value="ECO:0007669"/>
    <property type="project" value="UniProtKB-EC"/>
</dbReference>
<dbReference type="OrthoDB" id="4994at2759"/>
<keyword evidence="12" id="KW-0784">Thiamine biosynthesis</keyword>
<organism evidence="19 20">
    <name type="scientific">Dendryphion nanum</name>
    <dbReference type="NCBI Taxonomy" id="256645"/>
    <lineage>
        <taxon>Eukaryota</taxon>
        <taxon>Fungi</taxon>
        <taxon>Dikarya</taxon>
        <taxon>Ascomycota</taxon>
        <taxon>Pezizomycotina</taxon>
        <taxon>Dothideomycetes</taxon>
        <taxon>Pleosporomycetidae</taxon>
        <taxon>Pleosporales</taxon>
        <taxon>Torulaceae</taxon>
        <taxon>Dendryphion</taxon>
    </lineage>
</organism>
<dbReference type="CDD" id="cd00564">
    <property type="entry name" value="TMP_TenI"/>
    <property type="match status" value="1"/>
</dbReference>
<accession>A0A9P9DVU2</accession>
<comment type="pathway">
    <text evidence="4">Cofactor biosynthesis; thiamine diphosphate biosynthesis; 4-methyl-5-(2-phosphoethyl)-thiazole from 5-(2-hydroxyethyl)-4-methylthiazole: step 1/1.</text>
</comment>
<comment type="function">
    <text evidence="3">Condenses 4-methyl-5-(beta-hydroxyethyl)thiazole monophosphate (THZ-P) and 2-methyl-4-amino-5-hydroxymethyl pyrimidine pyrophosphate (HMP-PP) to form thiamine monophosphate (TMP).</text>
</comment>
<dbReference type="Pfam" id="PF02581">
    <property type="entry name" value="TMP-TENI"/>
    <property type="match status" value="1"/>
</dbReference>
<evidence type="ECO:0000256" key="8">
    <source>
        <dbReference type="ARBA" id="ARBA00022741"/>
    </source>
</evidence>
<comment type="pathway">
    <text evidence="5">Cofactor biosynthesis; thiamine diphosphate biosynthesis; thiamine phosphate from 4-amino-2-methyl-5-diphosphomethylpyrimidine and 4-methyl-5-(2-phosphoethyl)-thiazole: step 1/1.</text>
</comment>
<comment type="catalytic activity">
    <reaction evidence="15">
        <text>2-[(2R,5Z)-2-carboxy-4-methylthiazol-5(2H)-ylidene]ethyl phosphate + 4-amino-2-methyl-5-(diphosphooxymethyl)pyrimidine + 2 H(+) = thiamine phosphate + CO2 + diphosphate</text>
        <dbReference type="Rhea" id="RHEA:47844"/>
        <dbReference type="ChEBI" id="CHEBI:15378"/>
        <dbReference type="ChEBI" id="CHEBI:16526"/>
        <dbReference type="ChEBI" id="CHEBI:33019"/>
        <dbReference type="ChEBI" id="CHEBI:37575"/>
        <dbReference type="ChEBI" id="CHEBI:57841"/>
        <dbReference type="ChEBI" id="CHEBI:62899"/>
        <dbReference type="EC" id="2.5.1.3"/>
    </reaction>
</comment>
<evidence type="ECO:0000256" key="11">
    <source>
        <dbReference type="ARBA" id="ARBA00022842"/>
    </source>
</evidence>
<comment type="caution">
    <text evidence="19">The sequence shown here is derived from an EMBL/GenBank/DDBJ whole genome shotgun (WGS) entry which is preliminary data.</text>
</comment>
<evidence type="ECO:0000256" key="17">
    <source>
        <dbReference type="ARBA" id="ARBA00061283"/>
    </source>
</evidence>
<dbReference type="Gene3D" id="3.20.20.70">
    <property type="entry name" value="Aldolase class I"/>
    <property type="match status" value="1"/>
</dbReference>
<reference evidence="19" key="1">
    <citation type="journal article" date="2021" name="Nat. Commun.">
        <title>Genetic determinants of endophytism in the Arabidopsis root mycobiome.</title>
        <authorList>
            <person name="Mesny F."/>
            <person name="Miyauchi S."/>
            <person name="Thiergart T."/>
            <person name="Pickel B."/>
            <person name="Atanasova L."/>
            <person name="Karlsson M."/>
            <person name="Huettel B."/>
            <person name="Barry K.W."/>
            <person name="Haridas S."/>
            <person name="Chen C."/>
            <person name="Bauer D."/>
            <person name="Andreopoulos W."/>
            <person name="Pangilinan J."/>
            <person name="LaButti K."/>
            <person name="Riley R."/>
            <person name="Lipzen A."/>
            <person name="Clum A."/>
            <person name="Drula E."/>
            <person name="Henrissat B."/>
            <person name="Kohler A."/>
            <person name="Grigoriev I.V."/>
            <person name="Martin F.M."/>
            <person name="Hacquard S."/>
        </authorList>
    </citation>
    <scope>NUCLEOTIDE SEQUENCE</scope>
    <source>
        <strain evidence="19">MPI-CAGE-CH-0243</strain>
    </source>
</reference>
<evidence type="ECO:0000313" key="20">
    <source>
        <dbReference type="Proteomes" id="UP000700596"/>
    </source>
</evidence>
<comment type="catalytic activity">
    <reaction evidence="13">
        <text>4-methyl-5-(2-phosphooxyethyl)-thiazole + 4-amino-2-methyl-5-(diphosphooxymethyl)pyrimidine + H(+) = thiamine phosphate + diphosphate</text>
        <dbReference type="Rhea" id="RHEA:22328"/>
        <dbReference type="ChEBI" id="CHEBI:15378"/>
        <dbReference type="ChEBI" id="CHEBI:33019"/>
        <dbReference type="ChEBI" id="CHEBI:37575"/>
        <dbReference type="ChEBI" id="CHEBI:57841"/>
        <dbReference type="ChEBI" id="CHEBI:58296"/>
        <dbReference type="EC" id="2.5.1.3"/>
    </reaction>
</comment>
<comment type="catalytic activity">
    <reaction evidence="14">
        <text>2-(2-carboxy-4-methylthiazol-5-yl)ethyl phosphate + 4-amino-2-methyl-5-(diphosphooxymethyl)pyrimidine + 2 H(+) = thiamine phosphate + CO2 + diphosphate</text>
        <dbReference type="Rhea" id="RHEA:47848"/>
        <dbReference type="ChEBI" id="CHEBI:15378"/>
        <dbReference type="ChEBI" id="CHEBI:16526"/>
        <dbReference type="ChEBI" id="CHEBI:33019"/>
        <dbReference type="ChEBI" id="CHEBI:37575"/>
        <dbReference type="ChEBI" id="CHEBI:57841"/>
        <dbReference type="ChEBI" id="CHEBI:62890"/>
        <dbReference type="EC" id="2.5.1.3"/>
    </reaction>
</comment>
<dbReference type="GO" id="GO:0005524">
    <property type="term" value="F:ATP binding"/>
    <property type="evidence" value="ECO:0007669"/>
    <property type="project" value="UniProtKB-KW"/>
</dbReference>
<dbReference type="Pfam" id="PF02110">
    <property type="entry name" value="HK"/>
    <property type="match status" value="1"/>
</dbReference>
<dbReference type="InterPro" id="IPR013785">
    <property type="entry name" value="Aldolase_TIM"/>
</dbReference>
<keyword evidence="11" id="KW-0460">Magnesium</keyword>
<evidence type="ECO:0000256" key="3">
    <source>
        <dbReference type="ARBA" id="ARBA00003814"/>
    </source>
</evidence>
<dbReference type="InterPro" id="IPR036206">
    <property type="entry name" value="ThiamineP_synth_sf"/>
</dbReference>
<dbReference type="GO" id="GO:0004417">
    <property type="term" value="F:hydroxyethylthiazole kinase activity"/>
    <property type="evidence" value="ECO:0007669"/>
    <property type="project" value="UniProtKB-EC"/>
</dbReference>
<comment type="similarity">
    <text evidence="17">In the N-terminal section; belongs to the thiamine-phosphate synthase family.</text>
</comment>
<evidence type="ECO:0000256" key="10">
    <source>
        <dbReference type="ARBA" id="ARBA00022840"/>
    </source>
</evidence>
<keyword evidence="10" id="KW-0067">ATP-binding</keyword>
<evidence type="ECO:0000256" key="12">
    <source>
        <dbReference type="ARBA" id="ARBA00022977"/>
    </source>
</evidence>
<dbReference type="GO" id="GO:0000287">
    <property type="term" value="F:magnesium ion binding"/>
    <property type="evidence" value="ECO:0007669"/>
    <property type="project" value="InterPro"/>
</dbReference>
<keyword evidence="20" id="KW-1185">Reference proteome</keyword>
<evidence type="ECO:0000313" key="19">
    <source>
        <dbReference type="EMBL" id="KAH7125471.1"/>
    </source>
</evidence>
<dbReference type="PANTHER" id="PTHR20857:SF23">
    <property type="entry name" value="THIAMINE BIOSYNTHETIC BIFUNCTIONAL ENZYME"/>
    <property type="match status" value="1"/>
</dbReference>
<evidence type="ECO:0000256" key="5">
    <source>
        <dbReference type="ARBA" id="ARBA00005165"/>
    </source>
</evidence>
<dbReference type="SUPFAM" id="SSF53613">
    <property type="entry name" value="Ribokinase-like"/>
    <property type="match status" value="1"/>
</dbReference>
<dbReference type="EMBL" id="JAGMWT010000007">
    <property type="protein sequence ID" value="KAH7125471.1"/>
    <property type="molecule type" value="Genomic_DNA"/>
</dbReference>
<evidence type="ECO:0000256" key="1">
    <source>
        <dbReference type="ARBA" id="ARBA00001771"/>
    </source>
</evidence>
<sequence>MGSQVDYSLYLVTDSTEAILGNRDLVDVVDQALLGGKDKTSDTGVLISTAKALHAKCRQHNIPLLINDRVDVALAVGCEGVHLGQDDMSIETARQILGDDKIIGATVSSIEEAKVAVERGADYLGIGTLYATNTKKNTKDIIGINGIRKILRYLHTSSDEKAKKVKTVCIGGINASNLQRVLYQLHASTPSSSPTTKPIDGAAIVSAIIGSPDPLKATQTLKSLITTPPPFAPATLPAFQLHSPDDELTALKLSAPKYISAVHTLSPLSHNMTNLVVQHISASIALALGASPIMSNNGAEAQDLAALNGALVINMGTATPEALKNHALALSAYNATGNPTVLDPVGAGATSARRSALSFLLSSGYFTLIKGNEAEILALAHATGFTLSNTSSSQQRGVDSGTARFSTEQRASIVREIAARERNIVLMTGKIDVISDGKRTYAIENGHEYLGLITGSGCTLGTTLSAYLAAAVQARKSDESGWEPDLLFAALVAIVHFETAAERAAKREDVKGPGTFVPAFVDEVWKIGRETVEKADLGWWDGVRVRVLGDQEVGEGLLSKQS</sequence>
<gene>
    <name evidence="19" type="ORF">B0J11DRAFT_506305</name>
</gene>
<keyword evidence="8" id="KW-0547">Nucleotide-binding</keyword>
<dbReference type="SUPFAM" id="SSF51391">
    <property type="entry name" value="Thiamin phosphate synthase"/>
    <property type="match status" value="1"/>
</dbReference>